<proteinExistence type="predicted"/>
<dbReference type="AlphaFoldDB" id="A0A6C0PCY2"/>
<gene>
    <name evidence="1" type="ORF">GZH47_32895</name>
</gene>
<organism evidence="1 2">
    <name type="scientific">Paenibacillus rhizovicinus</name>
    <dbReference type="NCBI Taxonomy" id="2704463"/>
    <lineage>
        <taxon>Bacteria</taxon>
        <taxon>Bacillati</taxon>
        <taxon>Bacillota</taxon>
        <taxon>Bacilli</taxon>
        <taxon>Bacillales</taxon>
        <taxon>Paenibacillaceae</taxon>
        <taxon>Paenibacillus</taxon>
    </lineage>
</organism>
<dbReference type="EMBL" id="CP048288">
    <property type="protein sequence ID" value="QHW35692.1"/>
    <property type="molecule type" value="Genomic_DNA"/>
</dbReference>
<protein>
    <submittedName>
        <fullName evidence="1">Uncharacterized protein</fullName>
    </submittedName>
</protein>
<geneLocation type="plasmid" evidence="1 2">
    <name>unnamed2</name>
</geneLocation>
<keyword evidence="1" id="KW-0614">Plasmid</keyword>
<dbReference type="Proteomes" id="UP000479114">
    <property type="component" value="Plasmid unnamed2"/>
</dbReference>
<dbReference type="RefSeq" id="WP_162645826.1">
    <property type="nucleotide sequence ID" value="NZ_CP048288.1"/>
</dbReference>
<sequence length="88" mass="10356">MSRAKATNVTKEPKEPKRYECLNSECGFISNRTKSIKFPGITFGCCFKCRGKIKEREEWLTWLYEQRERIRKDAIENHGGMIIGRKIN</sequence>
<keyword evidence="2" id="KW-1185">Reference proteome</keyword>
<evidence type="ECO:0000313" key="1">
    <source>
        <dbReference type="EMBL" id="QHW35692.1"/>
    </source>
</evidence>
<dbReference type="KEGG" id="prz:GZH47_32895"/>
<evidence type="ECO:0000313" key="2">
    <source>
        <dbReference type="Proteomes" id="UP000479114"/>
    </source>
</evidence>
<accession>A0A6C0PCY2</accession>
<name>A0A6C0PCY2_9BACL</name>
<reference evidence="1 2" key="1">
    <citation type="submission" date="2020-02" db="EMBL/GenBank/DDBJ databases">
        <title>Paenibacillus sp. nov., isolated from rhizosphere soil of tomato.</title>
        <authorList>
            <person name="Weon H.-Y."/>
            <person name="Lee S.A."/>
        </authorList>
    </citation>
    <scope>NUCLEOTIDE SEQUENCE [LARGE SCALE GENOMIC DNA]</scope>
    <source>
        <strain evidence="1 2">14171R-81</strain>
        <plasmid evidence="1 2">unnamed2</plasmid>
    </source>
</reference>